<dbReference type="InterPro" id="IPR001387">
    <property type="entry name" value="Cro/C1-type_HTH"/>
</dbReference>
<dbReference type="CDD" id="cd00093">
    <property type="entry name" value="HTH_XRE"/>
    <property type="match status" value="1"/>
</dbReference>
<dbReference type="InterPro" id="IPR010982">
    <property type="entry name" value="Lambda_DNA-bd_dom_sf"/>
</dbReference>
<comment type="caution">
    <text evidence="4">The sequence shown here is derived from an EMBL/GenBank/DDBJ whole genome shotgun (WGS) entry which is preliminary data.</text>
</comment>
<feature type="region of interest" description="Disordered" evidence="2">
    <location>
        <begin position="91"/>
        <end position="110"/>
    </location>
</feature>
<dbReference type="Gene3D" id="1.10.260.40">
    <property type="entry name" value="lambda repressor-like DNA-binding domains"/>
    <property type="match status" value="1"/>
</dbReference>
<gene>
    <name evidence="4" type="ORF">D0433_10820</name>
</gene>
<evidence type="ECO:0000259" key="3">
    <source>
        <dbReference type="PROSITE" id="PS50943"/>
    </source>
</evidence>
<name>A0A395LXY8_9BACT</name>
<dbReference type="GO" id="GO:0003677">
    <property type="term" value="F:DNA binding"/>
    <property type="evidence" value="ECO:0007669"/>
    <property type="project" value="InterPro"/>
</dbReference>
<keyword evidence="1" id="KW-0175">Coiled coil</keyword>
<dbReference type="EMBL" id="PHFL01000065">
    <property type="protein sequence ID" value="RFM23419.1"/>
    <property type="molecule type" value="Genomic_DNA"/>
</dbReference>
<dbReference type="AlphaFoldDB" id="A0A395LXY8"/>
<reference evidence="4 5" key="1">
    <citation type="journal article" date="2011" name="ISME J.">
        <title>Community ecology of hot spring cyanobacterial mats: predominant populations and their functional potential.</title>
        <authorList>
            <person name="Klatt C.G."/>
            <person name="Wood J.M."/>
            <person name="Rusch D.B."/>
            <person name="Bateson M.M."/>
            <person name="Hamamura N."/>
            <person name="Heidelberg J.F."/>
            <person name="Grossman A.R."/>
            <person name="Bhaya D."/>
            <person name="Cohan F.M."/>
            <person name="Kuhl M."/>
            <person name="Bryant D.A."/>
            <person name="Ward D.M."/>
        </authorList>
    </citation>
    <scope>NUCLEOTIDE SEQUENCE [LARGE SCALE GENOMIC DNA]</scope>
    <source>
        <strain evidence="4">OS</strain>
    </source>
</reference>
<dbReference type="SUPFAM" id="SSF47413">
    <property type="entry name" value="lambda repressor-like DNA-binding domains"/>
    <property type="match status" value="1"/>
</dbReference>
<dbReference type="Proteomes" id="UP000266389">
    <property type="component" value="Unassembled WGS sequence"/>
</dbReference>
<evidence type="ECO:0000313" key="5">
    <source>
        <dbReference type="Proteomes" id="UP000266389"/>
    </source>
</evidence>
<feature type="compositionally biased region" description="Basic and acidic residues" evidence="2">
    <location>
        <begin position="93"/>
        <end position="108"/>
    </location>
</feature>
<feature type="region of interest" description="Disordered" evidence="2">
    <location>
        <begin position="1"/>
        <end position="20"/>
    </location>
</feature>
<feature type="coiled-coil region" evidence="1">
    <location>
        <begin position="118"/>
        <end position="145"/>
    </location>
</feature>
<evidence type="ECO:0000313" key="4">
    <source>
        <dbReference type="EMBL" id="RFM23419.1"/>
    </source>
</evidence>
<accession>A0A395LXY8</accession>
<sequence>MEGDETKERLTTTTTKERTIQDVGTRLREVRMALGYSQQYFSALLNTSAGFISEIEGNKKSPGIQLLYSLWRKFNININWLLTGKGNMFNSHSRIEHTPPSPEERSDTEQELSIHQQIIALQQENERLQQKVRELQSQVNLLSDLIIRIKKS</sequence>
<dbReference type="Pfam" id="PF12844">
    <property type="entry name" value="HTH_19"/>
    <property type="match status" value="1"/>
</dbReference>
<feature type="domain" description="HTH cro/C1-type" evidence="3">
    <location>
        <begin position="27"/>
        <end position="81"/>
    </location>
</feature>
<dbReference type="PROSITE" id="PS50943">
    <property type="entry name" value="HTH_CROC1"/>
    <property type="match status" value="1"/>
</dbReference>
<dbReference type="SMART" id="SM00530">
    <property type="entry name" value="HTH_XRE"/>
    <property type="match status" value="1"/>
</dbReference>
<evidence type="ECO:0000256" key="2">
    <source>
        <dbReference type="SAM" id="MobiDB-lite"/>
    </source>
</evidence>
<protein>
    <submittedName>
        <fullName evidence="4">Helix-turn-helix domain-containing protein</fullName>
    </submittedName>
</protein>
<evidence type="ECO:0000256" key="1">
    <source>
        <dbReference type="SAM" id="Coils"/>
    </source>
</evidence>
<organism evidence="4 5">
    <name type="scientific">Candidatus Thermochlorobacter aerophilus</name>
    <dbReference type="NCBI Taxonomy" id="1868324"/>
    <lineage>
        <taxon>Bacteria</taxon>
        <taxon>Pseudomonadati</taxon>
        <taxon>Chlorobiota</taxon>
        <taxon>Chlorobiia</taxon>
        <taxon>Chlorobiales</taxon>
        <taxon>Candidatus Thermochlorobacteriaceae</taxon>
        <taxon>Candidatus Thermochlorobacter</taxon>
    </lineage>
</organism>
<proteinExistence type="predicted"/>